<evidence type="ECO:0000259" key="10">
    <source>
        <dbReference type="PROSITE" id="PS50893"/>
    </source>
</evidence>
<dbReference type="Proteomes" id="UP000317494">
    <property type="component" value="Unassembled WGS sequence"/>
</dbReference>
<dbReference type="PANTHER" id="PTHR48041">
    <property type="entry name" value="ABC TRANSPORTER G FAMILY MEMBER 28"/>
    <property type="match status" value="1"/>
</dbReference>
<keyword evidence="2" id="KW-0813">Transport</keyword>
<gene>
    <name evidence="11" type="ORF">SeMB42_g06939</name>
</gene>
<feature type="domain" description="ABC transporter" evidence="10">
    <location>
        <begin position="230"/>
        <end position="471"/>
    </location>
</feature>
<dbReference type="Pfam" id="PF19055">
    <property type="entry name" value="ABC2_membrane_7"/>
    <property type="match status" value="1"/>
</dbReference>
<dbReference type="Pfam" id="PF01061">
    <property type="entry name" value="ABC2_membrane"/>
    <property type="match status" value="1"/>
</dbReference>
<dbReference type="GO" id="GO:0016020">
    <property type="term" value="C:membrane"/>
    <property type="evidence" value="ECO:0007669"/>
    <property type="project" value="UniProtKB-SubCell"/>
</dbReference>
<comment type="caution">
    <text evidence="11">The sequence shown here is derived from an EMBL/GenBank/DDBJ whole genome shotgun (WGS) entry which is preliminary data.</text>
</comment>
<feature type="transmembrane region" description="Helical" evidence="9">
    <location>
        <begin position="614"/>
        <end position="637"/>
    </location>
</feature>
<dbReference type="InterPro" id="IPR043926">
    <property type="entry name" value="ABCG_dom"/>
</dbReference>
<proteinExistence type="predicted"/>
<dbReference type="PROSITE" id="PS50893">
    <property type="entry name" value="ABC_TRANSPORTER_2"/>
    <property type="match status" value="1"/>
</dbReference>
<evidence type="ECO:0000256" key="3">
    <source>
        <dbReference type="ARBA" id="ARBA00022692"/>
    </source>
</evidence>
<evidence type="ECO:0000256" key="8">
    <source>
        <dbReference type="SAM" id="MobiDB-lite"/>
    </source>
</evidence>
<dbReference type="GO" id="GO:0005524">
    <property type="term" value="F:ATP binding"/>
    <property type="evidence" value="ECO:0007669"/>
    <property type="project" value="UniProtKB-KW"/>
</dbReference>
<evidence type="ECO:0000313" key="12">
    <source>
        <dbReference type="Proteomes" id="UP000317494"/>
    </source>
</evidence>
<dbReference type="InterPro" id="IPR027417">
    <property type="entry name" value="P-loop_NTPase"/>
</dbReference>
<keyword evidence="7 9" id="KW-0472">Membrane</keyword>
<dbReference type="GO" id="GO:0016887">
    <property type="term" value="F:ATP hydrolysis activity"/>
    <property type="evidence" value="ECO:0007669"/>
    <property type="project" value="InterPro"/>
</dbReference>
<keyword evidence="12" id="KW-1185">Reference proteome</keyword>
<feature type="transmembrane region" description="Helical" evidence="9">
    <location>
        <begin position="774"/>
        <end position="792"/>
    </location>
</feature>
<keyword evidence="3 9" id="KW-0812">Transmembrane</keyword>
<protein>
    <recommendedName>
        <fullName evidence="10">ABC transporter domain-containing protein</fullName>
    </recommendedName>
</protein>
<feature type="transmembrane region" description="Helical" evidence="9">
    <location>
        <begin position="695"/>
        <end position="716"/>
    </location>
</feature>
<feature type="compositionally biased region" description="Polar residues" evidence="8">
    <location>
        <begin position="115"/>
        <end position="131"/>
    </location>
</feature>
<organism evidence="11 12">
    <name type="scientific">Synchytrium endobioticum</name>
    <dbReference type="NCBI Taxonomy" id="286115"/>
    <lineage>
        <taxon>Eukaryota</taxon>
        <taxon>Fungi</taxon>
        <taxon>Fungi incertae sedis</taxon>
        <taxon>Chytridiomycota</taxon>
        <taxon>Chytridiomycota incertae sedis</taxon>
        <taxon>Chytridiomycetes</taxon>
        <taxon>Synchytriales</taxon>
        <taxon>Synchytriaceae</taxon>
        <taxon>Synchytrium</taxon>
    </lineage>
</organism>
<dbReference type="GO" id="GO:0140359">
    <property type="term" value="F:ABC-type transporter activity"/>
    <property type="evidence" value="ECO:0007669"/>
    <property type="project" value="InterPro"/>
</dbReference>
<feature type="region of interest" description="Disordered" evidence="8">
    <location>
        <begin position="31"/>
        <end position="79"/>
    </location>
</feature>
<dbReference type="STRING" id="286115.A0A507CH47"/>
<feature type="transmembrane region" description="Helical" evidence="9">
    <location>
        <begin position="582"/>
        <end position="602"/>
    </location>
</feature>
<evidence type="ECO:0000256" key="9">
    <source>
        <dbReference type="SAM" id="Phobius"/>
    </source>
</evidence>
<comment type="subcellular location">
    <subcellularLocation>
        <location evidence="1">Membrane</location>
        <topology evidence="1">Multi-pass membrane protein</topology>
    </subcellularLocation>
</comment>
<dbReference type="InterPro" id="IPR050352">
    <property type="entry name" value="ABCG_transporters"/>
</dbReference>
<dbReference type="Pfam" id="PF00005">
    <property type="entry name" value="ABC_tran"/>
    <property type="match status" value="1"/>
</dbReference>
<dbReference type="EMBL" id="QEAN01000431">
    <property type="protein sequence ID" value="TPX37324.1"/>
    <property type="molecule type" value="Genomic_DNA"/>
</dbReference>
<evidence type="ECO:0000256" key="2">
    <source>
        <dbReference type="ARBA" id="ARBA00022448"/>
    </source>
</evidence>
<feature type="transmembrane region" description="Helical" evidence="9">
    <location>
        <begin position="728"/>
        <end position="753"/>
    </location>
</feature>
<dbReference type="AlphaFoldDB" id="A0A507CH47"/>
<dbReference type="SUPFAM" id="SSF52540">
    <property type="entry name" value="P-loop containing nucleoside triphosphate hydrolases"/>
    <property type="match status" value="1"/>
</dbReference>
<accession>A0A507CH47</accession>
<dbReference type="PANTHER" id="PTHR48041:SF139">
    <property type="entry name" value="PROTEIN SCARLET"/>
    <property type="match status" value="1"/>
</dbReference>
<dbReference type="VEuPathDB" id="FungiDB:SeMB42_g06939"/>
<evidence type="ECO:0000256" key="5">
    <source>
        <dbReference type="ARBA" id="ARBA00022840"/>
    </source>
</evidence>
<evidence type="ECO:0000256" key="1">
    <source>
        <dbReference type="ARBA" id="ARBA00004141"/>
    </source>
</evidence>
<keyword evidence="5" id="KW-0067">ATP-binding</keyword>
<dbReference type="InterPro" id="IPR003593">
    <property type="entry name" value="AAA+_ATPase"/>
</dbReference>
<dbReference type="InterPro" id="IPR003439">
    <property type="entry name" value="ABC_transporter-like_ATP-bd"/>
</dbReference>
<dbReference type="SMART" id="SM00382">
    <property type="entry name" value="AAA"/>
    <property type="match status" value="1"/>
</dbReference>
<sequence length="925" mass="102768">MQPAPAYLVPSTFGVQTLVAPGGNACLLPGANTQPPLSTTPRKVPRASSCQSTPHPSTPPVLASPSIEEELPARPRSPVNRARNACMADTLSAAHMSSFLGTNAPHSDLSPVPSQPVNGTANNSDPPTWSPSICFPKPSSYRRGTVDRTHYKETSTQVTLMRRNDTANTIPRGLHLHTRDEPLDTRTGAYSIDYSDQELLDDHDPDPDPDNAGVELSWRQLNYVVDQYDSRGWRLGFEKKSARKQVLYDMNGHAKPGEILAIMGGSGAGKTTLLNVLSGRARGGRATGDVRFNNEDVDAWWQSAVGYVQQQDLFFETLTVRETLQYAALLKLPDTMTHQQKMARVDKVVAQMRLSRRLDTKVGNSTIRGISGGEKKRLHIASELLGSPKVLFLDEPTSGLDAYNAYKATELIKKNAKKAKRTVVMTIHQPRKEILDLFDKILLLSRGRVVFYGSIDSALSYFAHIGYPVPPLKNPADHFLDVATLDNSTLENKMRSEAHLDQLTSIWRDHFDSIAFPPYTMSPTQRQQKKRQCTGAKTFSDLLRDARIRESDIRTYGAWGWWKRFGLLMLRHWQVYSRDTELWIMALASNMLAIVLFGYLWHHRPATPAGARSRLALFFMFGLDRYLSAVFGCVLAVPLRLSLYLRERTSGMYPGYMIYWATYTATWLQFTLLTVAVLVAVYLWTGLQSTWMRFVHFFAAGVLLDLAGHTCGFVIGSSTDSVDVGLTAAILMIGIFAGFAGYVIVSANIPAPLKWISYINPSYYSYHVWAQNELAGLVLTCSPSDIVCLPTGDSLLDLLALRPFSAPVGLAVLFSLSVVFALIGAFIFDRFTRPTWMRTVQILSEGKDLGRPMVCSLIKPPCRVAPSMFYTNTHIVSDYNSATRYNLQMLPTQNYADLKKNGWTEPFGAILKLGGGNDRPKSAVS</sequence>
<feature type="transmembrane region" description="Helical" evidence="9">
    <location>
        <begin position="657"/>
        <end position="683"/>
    </location>
</feature>
<feature type="compositionally biased region" description="Polar residues" evidence="8">
    <location>
        <begin position="31"/>
        <end position="41"/>
    </location>
</feature>
<feature type="compositionally biased region" description="Basic and acidic residues" evidence="8">
    <location>
        <begin position="144"/>
        <end position="153"/>
    </location>
</feature>
<keyword evidence="6 9" id="KW-1133">Transmembrane helix</keyword>
<evidence type="ECO:0000313" key="11">
    <source>
        <dbReference type="EMBL" id="TPX37324.1"/>
    </source>
</evidence>
<reference evidence="11 12" key="1">
    <citation type="journal article" date="2019" name="Sci. Rep.">
        <title>Comparative genomics of chytrid fungi reveal insights into the obligate biotrophic and pathogenic lifestyle of Synchytrium endobioticum.</title>
        <authorList>
            <person name="van de Vossenberg B.T.L.H."/>
            <person name="Warris S."/>
            <person name="Nguyen H.D.T."/>
            <person name="van Gent-Pelzer M.P.E."/>
            <person name="Joly D.L."/>
            <person name="van de Geest H.C."/>
            <person name="Bonants P.J.M."/>
            <person name="Smith D.S."/>
            <person name="Levesque C.A."/>
            <person name="van der Lee T.A.J."/>
        </authorList>
    </citation>
    <scope>NUCLEOTIDE SEQUENCE [LARGE SCALE GENOMIC DNA]</scope>
    <source>
        <strain evidence="11 12">MB42</strain>
    </source>
</reference>
<keyword evidence="4" id="KW-0547">Nucleotide-binding</keyword>
<feature type="transmembrane region" description="Helical" evidence="9">
    <location>
        <begin position="804"/>
        <end position="828"/>
    </location>
</feature>
<evidence type="ECO:0000256" key="6">
    <source>
        <dbReference type="ARBA" id="ARBA00022989"/>
    </source>
</evidence>
<evidence type="ECO:0000256" key="4">
    <source>
        <dbReference type="ARBA" id="ARBA00022741"/>
    </source>
</evidence>
<evidence type="ECO:0000256" key="7">
    <source>
        <dbReference type="ARBA" id="ARBA00023136"/>
    </source>
</evidence>
<dbReference type="Gene3D" id="3.40.50.300">
    <property type="entry name" value="P-loop containing nucleotide triphosphate hydrolases"/>
    <property type="match status" value="1"/>
</dbReference>
<name>A0A507CH47_9FUNG</name>
<dbReference type="InterPro" id="IPR013525">
    <property type="entry name" value="ABC2_TM"/>
</dbReference>
<feature type="region of interest" description="Disordered" evidence="8">
    <location>
        <begin position="102"/>
        <end position="174"/>
    </location>
</feature>